<dbReference type="Gene3D" id="2.70.70.10">
    <property type="entry name" value="Glucose Permease (Domain IIA)"/>
    <property type="match status" value="1"/>
</dbReference>
<dbReference type="CDD" id="cd12797">
    <property type="entry name" value="M23_peptidase"/>
    <property type="match status" value="1"/>
</dbReference>
<evidence type="ECO:0000256" key="5">
    <source>
        <dbReference type="ARBA" id="ARBA00022833"/>
    </source>
</evidence>
<feature type="coiled-coil region" evidence="7">
    <location>
        <begin position="37"/>
        <end position="64"/>
    </location>
</feature>
<dbReference type="AlphaFoldDB" id="A0A2W5UXI4"/>
<dbReference type="InterPro" id="IPR011055">
    <property type="entry name" value="Dup_hybrid_motif"/>
</dbReference>
<keyword evidence="7" id="KW-0175">Coiled coil</keyword>
<dbReference type="PANTHER" id="PTHR21666">
    <property type="entry name" value="PEPTIDASE-RELATED"/>
    <property type="match status" value="1"/>
</dbReference>
<protein>
    <submittedName>
        <fullName evidence="10">Peptidase M24</fullName>
    </submittedName>
</protein>
<evidence type="ECO:0000256" key="2">
    <source>
        <dbReference type="ARBA" id="ARBA00022670"/>
    </source>
</evidence>
<dbReference type="SUPFAM" id="SSF51261">
    <property type="entry name" value="Duplicated hybrid motif"/>
    <property type="match status" value="1"/>
</dbReference>
<evidence type="ECO:0000259" key="9">
    <source>
        <dbReference type="Pfam" id="PF01551"/>
    </source>
</evidence>
<keyword evidence="6" id="KW-0482">Metalloprotease</keyword>
<dbReference type="Pfam" id="PF01551">
    <property type="entry name" value="Peptidase_M23"/>
    <property type="match status" value="1"/>
</dbReference>
<evidence type="ECO:0000256" key="3">
    <source>
        <dbReference type="ARBA" id="ARBA00022723"/>
    </source>
</evidence>
<dbReference type="Proteomes" id="UP000249393">
    <property type="component" value="Unassembled WGS sequence"/>
</dbReference>
<comment type="caution">
    <text evidence="10">The sequence shown here is derived from an EMBL/GenBank/DDBJ whole genome shotgun (WGS) entry which is preliminary data.</text>
</comment>
<evidence type="ECO:0000256" key="8">
    <source>
        <dbReference type="SAM" id="SignalP"/>
    </source>
</evidence>
<dbReference type="InterPro" id="IPR050570">
    <property type="entry name" value="Cell_wall_metabolism_enzyme"/>
</dbReference>
<dbReference type="GO" id="GO:0004222">
    <property type="term" value="F:metalloendopeptidase activity"/>
    <property type="evidence" value="ECO:0007669"/>
    <property type="project" value="TreeGrafter"/>
</dbReference>
<dbReference type="PANTHER" id="PTHR21666:SF288">
    <property type="entry name" value="CELL DIVISION PROTEIN YTFB"/>
    <property type="match status" value="1"/>
</dbReference>
<feature type="domain" description="M23ase beta-sheet core" evidence="9">
    <location>
        <begin position="253"/>
        <end position="344"/>
    </location>
</feature>
<evidence type="ECO:0000313" key="10">
    <source>
        <dbReference type="EMBL" id="PZR32519.1"/>
    </source>
</evidence>
<feature type="chain" id="PRO_5015970559" evidence="8">
    <location>
        <begin position="25"/>
        <end position="353"/>
    </location>
</feature>
<organism evidence="10 11">
    <name type="scientific">Caulobacter segnis</name>
    <dbReference type="NCBI Taxonomy" id="88688"/>
    <lineage>
        <taxon>Bacteria</taxon>
        <taxon>Pseudomonadati</taxon>
        <taxon>Pseudomonadota</taxon>
        <taxon>Alphaproteobacteria</taxon>
        <taxon>Caulobacterales</taxon>
        <taxon>Caulobacteraceae</taxon>
        <taxon>Caulobacter</taxon>
    </lineage>
</organism>
<evidence type="ECO:0000313" key="11">
    <source>
        <dbReference type="Proteomes" id="UP000249393"/>
    </source>
</evidence>
<keyword evidence="5" id="KW-0862">Zinc</keyword>
<proteinExistence type="predicted"/>
<keyword evidence="2" id="KW-0645">Protease</keyword>
<feature type="signal peptide" evidence="8">
    <location>
        <begin position="1"/>
        <end position="24"/>
    </location>
</feature>
<dbReference type="RefSeq" id="WP_304280361.1">
    <property type="nucleotide sequence ID" value="NZ_QFQZ01000059.1"/>
</dbReference>
<name>A0A2W5UXI4_9CAUL</name>
<comment type="cofactor">
    <cofactor evidence="1">
        <name>Zn(2+)</name>
        <dbReference type="ChEBI" id="CHEBI:29105"/>
    </cofactor>
</comment>
<sequence length="353" mass="37843">MLRRPSRPVLALAALALAVPTAGIAWQSVDRAAMEQRAKDRQNAADTRREIEDLRAELDRLDHARVAAGADVDAKRARLEDLNARERAILADLGLNRQRLARLLSALQLFRRDPPPALLVSPDNARDAVRAAILIRAMTPDLQRRAEAYARQATAVGTLRREAAAASAELFTAESVVADRKGEIERLIIEKTQLERAYAQEALAQESELRTLGALSDGLGRAAATGPLVLRPPAAGDIVRRFGQEMPAGGKAPGLTLRTEKGLAVTSPVAGTVEYAGALNGWGAVVILRAQGAYHIVLAGLDQITAAPGQSVAAGAALGKMPDHVSSDPELYMEVRENGAPTDPERWLKQESR</sequence>
<evidence type="ECO:0000256" key="6">
    <source>
        <dbReference type="ARBA" id="ARBA00023049"/>
    </source>
</evidence>
<dbReference type="GO" id="GO:0046872">
    <property type="term" value="F:metal ion binding"/>
    <property type="evidence" value="ECO:0007669"/>
    <property type="project" value="UniProtKB-KW"/>
</dbReference>
<keyword evidence="4" id="KW-0378">Hydrolase</keyword>
<keyword evidence="3" id="KW-0479">Metal-binding</keyword>
<dbReference type="GO" id="GO:0006508">
    <property type="term" value="P:proteolysis"/>
    <property type="evidence" value="ECO:0007669"/>
    <property type="project" value="UniProtKB-KW"/>
</dbReference>
<dbReference type="EMBL" id="QFQZ01000059">
    <property type="protein sequence ID" value="PZR32519.1"/>
    <property type="molecule type" value="Genomic_DNA"/>
</dbReference>
<evidence type="ECO:0000256" key="1">
    <source>
        <dbReference type="ARBA" id="ARBA00001947"/>
    </source>
</evidence>
<reference evidence="10 11" key="1">
    <citation type="submission" date="2017-08" db="EMBL/GenBank/DDBJ databases">
        <title>Infants hospitalized years apart are colonized by the same room-sourced microbial strains.</title>
        <authorList>
            <person name="Brooks B."/>
            <person name="Olm M.R."/>
            <person name="Firek B.A."/>
            <person name="Baker R."/>
            <person name="Thomas B.C."/>
            <person name="Morowitz M.J."/>
            <person name="Banfield J.F."/>
        </authorList>
    </citation>
    <scope>NUCLEOTIDE SEQUENCE [LARGE SCALE GENOMIC DNA]</scope>
    <source>
        <strain evidence="10">S2_003_000_R2_4</strain>
    </source>
</reference>
<accession>A0A2W5UXI4</accession>
<dbReference type="InterPro" id="IPR016047">
    <property type="entry name" value="M23ase_b-sheet_dom"/>
</dbReference>
<evidence type="ECO:0000256" key="4">
    <source>
        <dbReference type="ARBA" id="ARBA00022801"/>
    </source>
</evidence>
<keyword evidence="8" id="KW-0732">Signal</keyword>
<evidence type="ECO:0000256" key="7">
    <source>
        <dbReference type="SAM" id="Coils"/>
    </source>
</evidence>
<gene>
    <name evidence="10" type="ORF">DI526_16445</name>
</gene>